<comment type="caution">
    <text evidence="2">The sequence shown here is derived from an EMBL/GenBank/DDBJ whole genome shotgun (WGS) entry which is preliminary data.</text>
</comment>
<dbReference type="Pfam" id="PF10259">
    <property type="entry name" value="Rogdi_lz"/>
    <property type="match status" value="1"/>
</dbReference>
<dbReference type="EMBL" id="CAHIKZ030000884">
    <property type="protein sequence ID" value="CAE1243481.1"/>
    <property type="molecule type" value="Genomic_DNA"/>
</dbReference>
<evidence type="ECO:0000313" key="2">
    <source>
        <dbReference type="EMBL" id="CAE1243481.1"/>
    </source>
</evidence>
<name>A0A812BTP2_ACAPH</name>
<comment type="similarity">
    <text evidence="1">Belongs to the rogdi family.</text>
</comment>
<evidence type="ECO:0008006" key="4">
    <source>
        <dbReference type="Google" id="ProtNLM"/>
    </source>
</evidence>
<dbReference type="GO" id="GO:0043291">
    <property type="term" value="C:RAVE complex"/>
    <property type="evidence" value="ECO:0007669"/>
    <property type="project" value="TreeGrafter"/>
</dbReference>
<organism evidence="2 3">
    <name type="scientific">Acanthosepion pharaonis</name>
    <name type="common">Pharaoh cuttlefish</name>
    <name type="synonym">Sepia pharaonis</name>
    <dbReference type="NCBI Taxonomy" id="158019"/>
    <lineage>
        <taxon>Eukaryota</taxon>
        <taxon>Metazoa</taxon>
        <taxon>Spiralia</taxon>
        <taxon>Lophotrochozoa</taxon>
        <taxon>Mollusca</taxon>
        <taxon>Cephalopoda</taxon>
        <taxon>Coleoidea</taxon>
        <taxon>Decapodiformes</taxon>
        <taxon>Sepiida</taxon>
        <taxon>Sepiina</taxon>
        <taxon>Sepiidae</taxon>
        <taxon>Acanthosepion</taxon>
    </lineage>
</organism>
<dbReference type="OrthoDB" id="66510at2759"/>
<gene>
    <name evidence="2" type="ORF">SPHA_23840</name>
</gene>
<sequence>MMADADLDEEISALRKELNWLLNEELQHVLQQVQYTLAECSQRFLTEKDKESEESNFSCIKPQRILLSGPNGASHIRCVLTLHGDNITEADINFKHKQGNHHSLFKTSIHQSLPWKLQQIQDASNHLRCAAFCISTKDDYAFKSVREVTLFLDEVMESIKKGRTCLTFPRRKSVEELLNNQNMQVFQPSIPNSVSLSFYIHTSKLILALYQLHHNAQLQKMEVSARHQVECTVKWLNEAVMLFTLAIQQIQQLKDKFQALQCFEELENYVNEGPS</sequence>
<dbReference type="PANTHER" id="PTHR13618:SF1">
    <property type="entry name" value="PROTEIN ROGDI HOMOLOG"/>
    <property type="match status" value="1"/>
</dbReference>
<protein>
    <recommendedName>
        <fullName evidence="4">Protein rogdi</fullName>
    </recommendedName>
</protein>
<dbReference type="InterPro" id="IPR028241">
    <property type="entry name" value="RAVE2/Rogdi"/>
</dbReference>
<keyword evidence="3" id="KW-1185">Reference proteome</keyword>
<reference evidence="2" key="1">
    <citation type="submission" date="2021-01" db="EMBL/GenBank/DDBJ databases">
        <authorList>
            <person name="Li R."/>
            <person name="Bekaert M."/>
        </authorList>
    </citation>
    <scope>NUCLEOTIDE SEQUENCE</scope>
    <source>
        <strain evidence="2">Farmed</strain>
    </source>
</reference>
<accession>A0A812BTP2</accession>
<dbReference type="PANTHER" id="PTHR13618">
    <property type="entry name" value="LEUCINE ZIPPER CONTAINING TRANSCRIPTION FACTOR LZF1"/>
    <property type="match status" value="1"/>
</dbReference>
<evidence type="ECO:0000313" key="3">
    <source>
        <dbReference type="Proteomes" id="UP000597762"/>
    </source>
</evidence>
<proteinExistence type="inferred from homology"/>
<dbReference type="AlphaFoldDB" id="A0A812BTP2"/>
<dbReference type="Proteomes" id="UP000597762">
    <property type="component" value="Unassembled WGS sequence"/>
</dbReference>
<evidence type="ECO:0000256" key="1">
    <source>
        <dbReference type="ARBA" id="ARBA00005535"/>
    </source>
</evidence>